<dbReference type="PANTHER" id="PTHR10545:SF53">
    <property type="entry name" value="TYRAMINE N-FERULOYLTRANSFERASE 4_11-LIKE"/>
    <property type="match status" value="1"/>
</dbReference>
<name>A0AAE1VBV2_9SOLA</name>
<dbReference type="Gene3D" id="3.40.630.30">
    <property type="match status" value="1"/>
</dbReference>
<keyword evidence="1" id="KW-0808">Transferase</keyword>
<protein>
    <recommendedName>
        <fullName evidence="3">N-acetyltransferase domain-containing protein</fullName>
    </recommendedName>
</protein>
<evidence type="ECO:0000256" key="2">
    <source>
        <dbReference type="ARBA" id="ARBA00023315"/>
    </source>
</evidence>
<dbReference type="InterPro" id="IPR051016">
    <property type="entry name" value="Diverse_Substrate_AcTransf"/>
</dbReference>
<evidence type="ECO:0000256" key="1">
    <source>
        <dbReference type="ARBA" id="ARBA00022679"/>
    </source>
</evidence>
<accession>A0AAE1VBV2</accession>
<sequence length="228" mass="26200">MAYNSAPNSPTPNSLPKEKTFGNKLFARLRVAIESDVPHIYKLRQRLAAHHNIIHLLNSTEASIASGLFNPKFNHVTALIVDVSPISFPPTHDFEINILGTKEIDLKSPFIDEEMDEFKVDHNRDIFIAGYIMYYPCFSSFYEKSVFNFENLYIRECYRGKKFGKWMFSAMAFEATRTGISAINWYTSEWNKSAIEFYTNLGARVCDDFRMLTLTGKALEAFDDDSNI</sequence>
<dbReference type="Proteomes" id="UP001291623">
    <property type="component" value="Unassembled WGS sequence"/>
</dbReference>
<dbReference type="InterPro" id="IPR016181">
    <property type="entry name" value="Acyl_CoA_acyltransferase"/>
</dbReference>
<feature type="domain" description="N-acetyltransferase" evidence="3">
    <location>
        <begin position="78"/>
        <end position="225"/>
    </location>
</feature>
<dbReference type="PROSITE" id="PS51186">
    <property type="entry name" value="GNAT"/>
    <property type="match status" value="1"/>
</dbReference>
<keyword evidence="2" id="KW-0012">Acyltransferase</keyword>
<evidence type="ECO:0000313" key="4">
    <source>
        <dbReference type="EMBL" id="KAK4354865.1"/>
    </source>
</evidence>
<evidence type="ECO:0000259" key="3">
    <source>
        <dbReference type="PROSITE" id="PS51186"/>
    </source>
</evidence>
<dbReference type="EMBL" id="JAVYJV010000014">
    <property type="protein sequence ID" value="KAK4354865.1"/>
    <property type="molecule type" value="Genomic_DNA"/>
</dbReference>
<dbReference type="AlphaFoldDB" id="A0AAE1VBV2"/>
<gene>
    <name evidence="4" type="ORF">RND71_027059</name>
</gene>
<dbReference type="InterPro" id="IPR000182">
    <property type="entry name" value="GNAT_dom"/>
</dbReference>
<dbReference type="SUPFAM" id="SSF55729">
    <property type="entry name" value="Acyl-CoA N-acyltransferases (Nat)"/>
    <property type="match status" value="1"/>
</dbReference>
<proteinExistence type="predicted"/>
<organism evidence="4 5">
    <name type="scientific">Anisodus tanguticus</name>
    <dbReference type="NCBI Taxonomy" id="243964"/>
    <lineage>
        <taxon>Eukaryota</taxon>
        <taxon>Viridiplantae</taxon>
        <taxon>Streptophyta</taxon>
        <taxon>Embryophyta</taxon>
        <taxon>Tracheophyta</taxon>
        <taxon>Spermatophyta</taxon>
        <taxon>Magnoliopsida</taxon>
        <taxon>eudicotyledons</taxon>
        <taxon>Gunneridae</taxon>
        <taxon>Pentapetalae</taxon>
        <taxon>asterids</taxon>
        <taxon>lamiids</taxon>
        <taxon>Solanales</taxon>
        <taxon>Solanaceae</taxon>
        <taxon>Solanoideae</taxon>
        <taxon>Hyoscyameae</taxon>
        <taxon>Anisodus</taxon>
    </lineage>
</organism>
<comment type="caution">
    <text evidence="4">The sequence shown here is derived from an EMBL/GenBank/DDBJ whole genome shotgun (WGS) entry which is preliminary data.</text>
</comment>
<reference evidence="4" key="1">
    <citation type="submission" date="2023-12" db="EMBL/GenBank/DDBJ databases">
        <title>Genome assembly of Anisodus tanguticus.</title>
        <authorList>
            <person name="Wang Y.-J."/>
        </authorList>
    </citation>
    <scope>NUCLEOTIDE SEQUENCE</scope>
    <source>
        <strain evidence="4">KB-2021</strain>
        <tissue evidence="4">Leaf</tissue>
    </source>
</reference>
<dbReference type="GO" id="GO:0008080">
    <property type="term" value="F:N-acetyltransferase activity"/>
    <property type="evidence" value="ECO:0007669"/>
    <property type="project" value="TreeGrafter"/>
</dbReference>
<evidence type="ECO:0000313" key="5">
    <source>
        <dbReference type="Proteomes" id="UP001291623"/>
    </source>
</evidence>
<dbReference type="PANTHER" id="PTHR10545">
    <property type="entry name" value="DIAMINE N-ACETYLTRANSFERASE"/>
    <property type="match status" value="1"/>
</dbReference>
<dbReference type="Pfam" id="PF00583">
    <property type="entry name" value="Acetyltransf_1"/>
    <property type="match status" value="1"/>
</dbReference>
<keyword evidence="5" id="KW-1185">Reference proteome</keyword>